<evidence type="ECO:0000313" key="6">
    <source>
        <dbReference type="Proteomes" id="UP000234335"/>
    </source>
</evidence>
<dbReference type="RefSeq" id="WP_101540476.1">
    <property type="nucleotide sequence ID" value="NZ_PKGS01000004.1"/>
</dbReference>
<dbReference type="EMBL" id="PKGS01000004">
    <property type="protein sequence ID" value="PKZ16453.1"/>
    <property type="molecule type" value="Genomic_DNA"/>
</dbReference>
<keyword evidence="5" id="KW-0347">Helicase</keyword>
<evidence type="ECO:0000313" key="5">
    <source>
        <dbReference type="EMBL" id="PKZ16453.1"/>
    </source>
</evidence>
<keyword evidence="2" id="KW-0067">ATP-binding</keyword>
<keyword evidence="1" id="KW-0547">Nucleotide-binding</keyword>
<dbReference type="Gene3D" id="3.40.50.300">
    <property type="entry name" value="P-loop containing nucleotide triphosphate hydrolases"/>
    <property type="match status" value="2"/>
</dbReference>
<evidence type="ECO:0000259" key="3">
    <source>
        <dbReference type="PROSITE" id="PS51192"/>
    </source>
</evidence>
<dbReference type="GO" id="GO:0005524">
    <property type="term" value="F:ATP binding"/>
    <property type="evidence" value="ECO:0007669"/>
    <property type="project" value="UniProtKB-KW"/>
</dbReference>
<protein>
    <submittedName>
        <fullName evidence="5">DEAD/DEAH box helicase</fullName>
    </submittedName>
</protein>
<dbReference type="PANTHER" id="PTHR47962:SF5">
    <property type="entry name" value="ATP-DEPENDENT HELICASE LHR-RELATED"/>
    <property type="match status" value="1"/>
</dbReference>
<feature type="domain" description="Helicase ATP-binding" evidence="3">
    <location>
        <begin position="33"/>
        <end position="211"/>
    </location>
</feature>
<dbReference type="Pfam" id="PF00270">
    <property type="entry name" value="DEAD"/>
    <property type="match status" value="1"/>
</dbReference>
<name>A0A2I1M8I9_9FIRM</name>
<evidence type="ECO:0000256" key="1">
    <source>
        <dbReference type="ARBA" id="ARBA00022741"/>
    </source>
</evidence>
<keyword evidence="5" id="KW-0378">Hydrolase</keyword>
<dbReference type="InterPro" id="IPR011545">
    <property type="entry name" value="DEAD/DEAH_box_helicase_dom"/>
</dbReference>
<comment type="caution">
    <text evidence="5">The sequence shown here is derived from an EMBL/GenBank/DDBJ whole genome shotgun (WGS) entry which is preliminary data.</text>
</comment>
<dbReference type="PANTHER" id="PTHR47962">
    <property type="entry name" value="ATP-DEPENDENT HELICASE LHR-RELATED-RELATED"/>
    <property type="match status" value="1"/>
</dbReference>
<dbReference type="PROSITE" id="PS51194">
    <property type="entry name" value="HELICASE_CTER"/>
    <property type="match status" value="1"/>
</dbReference>
<dbReference type="InterPro" id="IPR001650">
    <property type="entry name" value="Helicase_C-like"/>
</dbReference>
<dbReference type="Pfam" id="PF00271">
    <property type="entry name" value="Helicase_C"/>
    <property type="match status" value="1"/>
</dbReference>
<gene>
    <name evidence="5" type="ORF">CYJ34_06455</name>
</gene>
<dbReference type="InterPro" id="IPR027417">
    <property type="entry name" value="P-loop_NTPase"/>
</dbReference>
<proteinExistence type="predicted"/>
<organism evidence="5 6">
    <name type="scientific">Anaerococcus octavius</name>
    <dbReference type="NCBI Taxonomy" id="54007"/>
    <lineage>
        <taxon>Bacteria</taxon>
        <taxon>Bacillati</taxon>
        <taxon>Bacillota</taxon>
        <taxon>Tissierellia</taxon>
        <taxon>Tissierellales</taxon>
        <taxon>Peptoniphilaceae</taxon>
        <taxon>Anaerococcus</taxon>
    </lineage>
</organism>
<sequence>MTDSFKLLNRELRFYIHEKGWPALTKIQKASIKAFFNTENNLILSAATASGKTEAAFLPAISKIDNWDKGVKILYISPLIALINDQFKRINDMCLDMNIPITSWHGEASKAKKDNLIESPRGILLITPESIEALLSGKSEVAKILFADLDYIIVDEIHSFLSGNRGLQLKSLLDRILRFTYEAPRMIGLSATIGDLNYNLAKSFFNNGKNTNILVDKTQNDFEYTFDLPEAIEVSNEYINLMHDYSLEGPMLIFPNSREKVELISVQLANLYKHNGDDIKIFAHHSSVSKSRRQEIEEFAKESKNENYVIVATSTLELGIDIGSVHSVVQYGAPYTVLSLAQRLGRSGRKTHKSILHQINTDVYDALQAMAAISLFEDGVLDKIEATTKAYDVFAHQVLSSLLENYGLSIEEYKYLNKTLATFSDITDEEFEKITDFMQEEGYIEILENEVITGINLDKLMYMGSFYNQFITAKAFTVYNESGKIGEIEIRPEVQEEANIFLAGQVWKIDKIYRDSKKIRVSAASEGAPPKFLSAGDVDISPIIRERMRFIIDNPNEFEFDDDSKKYIYELHDALKPYHYPFSVEDDYIGLMTFQSTKINRTLAIMFNIISKSTSYFISEADSMVCGPNTPEIFDESRINPVSKDQIFKFLLKEKTLLDAYLIANKYMVLVPENLRAEYVINNYLDLEGAYKYLNVNIDKSNFKSNSYN</sequence>
<dbReference type="SMART" id="SM00490">
    <property type="entry name" value="HELICc"/>
    <property type="match status" value="1"/>
</dbReference>
<dbReference type="PROSITE" id="PS51192">
    <property type="entry name" value="HELICASE_ATP_BIND_1"/>
    <property type="match status" value="1"/>
</dbReference>
<evidence type="ECO:0000256" key="2">
    <source>
        <dbReference type="ARBA" id="ARBA00022840"/>
    </source>
</evidence>
<feature type="domain" description="Helicase C-terminal" evidence="4">
    <location>
        <begin position="233"/>
        <end position="392"/>
    </location>
</feature>
<dbReference type="GO" id="GO:0016887">
    <property type="term" value="F:ATP hydrolysis activity"/>
    <property type="evidence" value="ECO:0007669"/>
    <property type="project" value="TreeGrafter"/>
</dbReference>
<dbReference type="AlphaFoldDB" id="A0A2I1M8I9"/>
<dbReference type="InterPro" id="IPR052511">
    <property type="entry name" value="ATP-dep_Helicase"/>
</dbReference>
<dbReference type="GO" id="GO:0004386">
    <property type="term" value="F:helicase activity"/>
    <property type="evidence" value="ECO:0007669"/>
    <property type="project" value="UniProtKB-KW"/>
</dbReference>
<dbReference type="InterPro" id="IPR014001">
    <property type="entry name" value="Helicase_ATP-bd"/>
</dbReference>
<accession>A0A2I1M8I9</accession>
<dbReference type="SUPFAM" id="SSF52540">
    <property type="entry name" value="P-loop containing nucleoside triphosphate hydrolases"/>
    <property type="match status" value="1"/>
</dbReference>
<reference evidence="5 6" key="1">
    <citation type="submission" date="2017-12" db="EMBL/GenBank/DDBJ databases">
        <title>Phylogenetic diversity of female urinary microbiome.</title>
        <authorList>
            <person name="Thomas-White K."/>
            <person name="Wolfe A.J."/>
        </authorList>
    </citation>
    <scope>NUCLEOTIDE SEQUENCE [LARGE SCALE GENOMIC DNA]</scope>
    <source>
        <strain evidence="5 6">UMB0119</strain>
    </source>
</reference>
<evidence type="ECO:0000259" key="4">
    <source>
        <dbReference type="PROSITE" id="PS51194"/>
    </source>
</evidence>
<dbReference type="GO" id="GO:0003677">
    <property type="term" value="F:DNA binding"/>
    <property type="evidence" value="ECO:0007669"/>
    <property type="project" value="TreeGrafter"/>
</dbReference>
<keyword evidence="6" id="KW-1185">Reference proteome</keyword>
<dbReference type="Proteomes" id="UP000234335">
    <property type="component" value="Unassembled WGS sequence"/>
</dbReference>
<dbReference type="SMART" id="SM00487">
    <property type="entry name" value="DEXDc"/>
    <property type="match status" value="1"/>
</dbReference>